<protein>
    <submittedName>
        <fullName evidence="2">Uncharacterized protein</fullName>
    </submittedName>
</protein>
<feature type="chain" id="PRO_5039305102" evidence="1">
    <location>
        <begin position="28"/>
        <end position="595"/>
    </location>
</feature>
<comment type="caution">
    <text evidence="2">The sequence shown here is derived from an EMBL/GenBank/DDBJ whole genome shotgun (WGS) entry which is preliminary data.</text>
</comment>
<organism evidence="2 3">
    <name type="scientific">Candidatus Alistipes avicola</name>
    <dbReference type="NCBI Taxonomy" id="2838432"/>
    <lineage>
        <taxon>Bacteria</taxon>
        <taxon>Pseudomonadati</taxon>
        <taxon>Bacteroidota</taxon>
        <taxon>Bacteroidia</taxon>
        <taxon>Bacteroidales</taxon>
        <taxon>Rikenellaceae</taxon>
        <taxon>Alistipes</taxon>
    </lineage>
</organism>
<reference evidence="2" key="1">
    <citation type="journal article" date="2021" name="PeerJ">
        <title>Extensive microbial diversity within the chicken gut microbiome revealed by metagenomics and culture.</title>
        <authorList>
            <person name="Gilroy R."/>
            <person name="Ravi A."/>
            <person name="Getino M."/>
            <person name="Pursley I."/>
            <person name="Horton D.L."/>
            <person name="Alikhan N.F."/>
            <person name="Baker D."/>
            <person name="Gharbi K."/>
            <person name="Hall N."/>
            <person name="Watson M."/>
            <person name="Adriaenssens E.M."/>
            <person name="Foster-Nyarko E."/>
            <person name="Jarju S."/>
            <person name="Secka A."/>
            <person name="Antonio M."/>
            <person name="Oren A."/>
            <person name="Chaudhuri R.R."/>
            <person name="La Ragione R."/>
            <person name="Hildebrand F."/>
            <person name="Pallen M.J."/>
        </authorList>
    </citation>
    <scope>NUCLEOTIDE SEQUENCE</scope>
    <source>
        <strain evidence="2">CHK169-11906</strain>
    </source>
</reference>
<evidence type="ECO:0000313" key="3">
    <source>
        <dbReference type="Proteomes" id="UP000824259"/>
    </source>
</evidence>
<gene>
    <name evidence="2" type="ORF">H9779_00540</name>
</gene>
<keyword evidence="1" id="KW-0732">Signal</keyword>
<feature type="signal peptide" evidence="1">
    <location>
        <begin position="1"/>
        <end position="27"/>
    </location>
</feature>
<proteinExistence type="predicted"/>
<dbReference type="Proteomes" id="UP000824259">
    <property type="component" value="Unassembled WGS sequence"/>
</dbReference>
<accession>A0A9D2L3P6</accession>
<evidence type="ECO:0000313" key="2">
    <source>
        <dbReference type="EMBL" id="HJA98079.1"/>
    </source>
</evidence>
<reference evidence="2" key="2">
    <citation type="submission" date="2021-04" db="EMBL/GenBank/DDBJ databases">
        <authorList>
            <person name="Gilroy R."/>
        </authorList>
    </citation>
    <scope>NUCLEOTIDE SEQUENCE</scope>
    <source>
        <strain evidence="2">CHK169-11906</strain>
    </source>
</reference>
<dbReference type="AlphaFoldDB" id="A0A9D2L3P6"/>
<sequence>MFKISYFKRLMALLAAAAMLGCFYGCGDDKEPITPGPDPDPDPDPVPEQTTTVLTGSIAEQTFFLQDETADNYYMALYCGEVELYSTADGDVWIPSNEESRLLYLDLYAAPGTAAEEPRIPDGTYTLADNQKPGSACKSYTYGIWYFDGEIDYADPTGGTVTVKQTGDGYEIVAEFDMVRHSTSESLGTLKFTFNGNLSFAGDEPTPTPDTEYPVLTEAINTTFVGADIKYLGIPAYSSPIDLYVIDLYDDPTPQPDGTLDEGNVLRLELYTEHQGYYPGESNLKMPAGTYKMTDGYVPVAVGIGTGNLWDSGYGYFPYGSYVRHLDEATEKVFYGFLGEGGNVTVEAADDGTYTIIADLKTREGVEVKGTYTGKVEIINEAQEPERQTQSRIYEDKVLDLTNTVSADVTFEGTSKNSSTHFYSIFAQDPVSLQGFQLELLAPVGEIGEIAGTYKPSEVLIPLKMSPYTYIPGDIQLVSGGAAMIGTWGYYETNSDGRAVAFAPALTGDIVVTKLEGEGSEATYVIDYVLTDDNLEEPHTMTAKFEGTFNITDKSGSTTASVASFPSSNTTNKPALVQRVASRKLGSTVHLKSLR</sequence>
<name>A0A9D2L3P6_9BACT</name>
<dbReference type="PROSITE" id="PS51257">
    <property type="entry name" value="PROKAR_LIPOPROTEIN"/>
    <property type="match status" value="1"/>
</dbReference>
<evidence type="ECO:0000256" key="1">
    <source>
        <dbReference type="SAM" id="SignalP"/>
    </source>
</evidence>
<dbReference type="EMBL" id="DWYR01000003">
    <property type="protein sequence ID" value="HJA98079.1"/>
    <property type="molecule type" value="Genomic_DNA"/>
</dbReference>